<evidence type="ECO:0008006" key="3">
    <source>
        <dbReference type="Google" id="ProtNLM"/>
    </source>
</evidence>
<gene>
    <name evidence="1" type="ORF">G7Y85_02415</name>
</gene>
<dbReference type="Proteomes" id="UP000472676">
    <property type="component" value="Unassembled WGS sequence"/>
</dbReference>
<dbReference type="Pfam" id="PF13759">
    <property type="entry name" value="2OG-FeII_Oxy_5"/>
    <property type="match status" value="1"/>
</dbReference>
<organism evidence="1 2">
    <name type="scientific">Solimonas terrae</name>
    <dbReference type="NCBI Taxonomy" id="1396819"/>
    <lineage>
        <taxon>Bacteria</taxon>
        <taxon>Pseudomonadati</taxon>
        <taxon>Pseudomonadota</taxon>
        <taxon>Gammaproteobacteria</taxon>
        <taxon>Nevskiales</taxon>
        <taxon>Nevskiaceae</taxon>
        <taxon>Solimonas</taxon>
    </lineage>
</organism>
<sequence length="206" mass="23843">MKSTQAWFPTLIYSERLQAEGLRAFNAELLDECLRIRDHDIAGRKWSEPNYPLGYTSYGSLDRLHLFSSTFDALRHRIDTHVKRYARTQHWDLRGGRLQMTDCWINIMPKGCAHSFHLHPQSVVSGTYYVRTPRGASGLKFEDPRLSRLMAAPSRKAGAAPGMRPHILYPARAGHLILFESWLRHEVPASRIDAERVSISFNYHWR</sequence>
<protein>
    <recommendedName>
        <fullName evidence="3">2OG-Fe(II) oxygenase</fullName>
    </recommendedName>
</protein>
<dbReference type="EMBL" id="JAAMOW010000001">
    <property type="protein sequence ID" value="NGY03609.1"/>
    <property type="molecule type" value="Genomic_DNA"/>
</dbReference>
<evidence type="ECO:0000313" key="2">
    <source>
        <dbReference type="Proteomes" id="UP000472676"/>
    </source>
</evidence>
<evidence type="ECO:0000313" key="1">
    <source>
        <dbReference type="EMBL" id="NGY03609.1"/>
    </source>
</evidence>
<name>A0A6M2BNH8_9GAMM</name>
<proteinExistence type="predicted"/>
<dbReference type="AlphaFoldDB" id="A0A6M2BNH8"/>
<dbReference type="InterPro" id="IPR012668">
    <property type="entry name" value="CHP02466"/>
</dbReference>
<dbReference type="NCBIfam" id="TIGR02466">
    <property type="entry name" value="TIGR02466 family protein"/>
    <property type="match status" value="1"/>
</dbReference>
<dbReference type="RefSeq" id="WP_166251158.1">
    <property type="nucleotide sequence ID" value="NZ_JAAMOW010000001.1"/>
</dbReference>
<reference evidence="1 2" key="1">
    <citation type="journal article" date="2014" name="Int. J. Syst. Evol. Microbiol.">
        <title>Solimonas terrae sp. nov., isolated from soil.</title>
        <authorList>
            <person name="Kim S.J."/>
            <person name="Moon J.Y."/>
            <person name="Weon H.Y."/>
            <person name="Ahn J.H."/>
            <person name="Chen W.M."/>
            <person name="Kwon S.W."/>
        </authorList>
    </citation>
    <scope>NUCLEOTIDE SEQUENCE [LARGE SCALE GENOMIC DNA]</scope>
    <source>
        <strain evidence="1 2">KIS83-12</strain>
    </source>
</reference>
<comment type="caution">
    <text evidence="1">The sequence shown here is derived from an EMBL/GenBank/DDBJ whole genome shotgun (WGS) entry which is preliminary data.</text>
</comment>
<dbReference type="Gene3D" id="2.60.120.620">
    <property type="entry name" value="q2cbj1_9rhob like domain"/>
    <property type="match status" value="1"/>
</dbReference>
<keyword evidence="2" id="KW-1185">Reference proteome</keyword>
<accession>A0A6M2BNH8</accession>